<feature type="binding site" evidence="8">
    <location>
        <position position="12"/>
    </location>
    <ligand>
        <name>diphosphate</name>
        <dbReference type="ChEBI" id="CHEBI:33019"/>
    </ligand>
</feature>
<comment type="caution">
    <text evidence="10">The sequence shown here is derived from an EMBL/GenBank/DDBJ whole genome shotgun (WGS) entry which is preliminary data.</text>
</comment>
<feature type="site" description="Important for catalytic activity; stabilizes the transition state when the phosphoryl donor is PPi" evidence="8">
    <location>
        <position position="140"/>
    </location>
</feature>
<dbReference type="NCBIfam" id="NF010675">
    <property type="entry name" value="PRK14072.1"/>
    <property type="match status" value="1"/>
</dbReference>
<protein>
    <recommendedName>
        <fullName evidence="8">Pyrophosphate--fructose 6-phosphate 1-phosphotransferase</fullName>
        <ecNumber evidence="8">2.7.1.90</ecNumber>
    </recommendedName>
    <alternativeName>
        <fullName evidence="8">6-phosphofructokinase, pyrophosphate dependent</fullName>
    </alternativeName>
    <alternativeName>
        <fullName evidence="8">PPi-dependent phosphofructokinase</fullName>
        <shortName evidence="8">PPi-PFK</shortName>
    </alternativeName>
    <alternativeName>
        <fullName evidence="8">Pyrophosphate-dependent 6-phosphofructose-1-kinase</fullName>
    </alternativeName>
</protein>
<sequence length="418" mass="45304">MAANLFYAQSGGVTAVINTTACGVIQAAREHGDVIGKVFAGRNGILGALHEDLIDTSLESDAAIAALRHTPGGAFGSCRYKLKGLEESRAQYERLIEVFRAHDIRWFLYNGGNDSMDTAWKVSQIAEKLHYPLTCVGIPKTVDNDLVETDNCPGFGSVAKYVAVSMMEAGLDVASMARTSTKIFVMEVMGRHAGWITAAAGLAARTPAEAPHILLFPEIPFDEAAFLARVDACVREHDFCAIAVSEGLRGSDGRLLAESGTRDAFGHAQLGGVGQQIAELIKTKLGHKYHWALPDYLQRSGRHIASGTDAQQAYALGRRAVELAIEGRNAVMPAIVRLSDTPYAWKIDVAQLQDVANREKMMPRHFISDDGFGITDACRKYLQPLIEGEDYPPYVNGLPAYVSLKNESVPRTLPPFAG</sequence>
<keyword evidence="8" id="KW-0963">Cytoplasm</keyword>
<keyword evidence="8" id="KW-0324">Glycolysis</keyword>
<dbReference type="AlphaFoldDB" id="F5RB19"/>
<dbReference type="InterPro" id="IPR050929">
    <property type="entry name" value="PFKA"/>
</dbReference>
<dbReference type="RefSeq" id="WP_008060163.1">
    <property type="nucleotide sequence ID" value="NZ_AFHG01000041.1"/>
</dbReference>
<keyword evidence="5 8" id="KW-0418">Kinase</keyword>
<comment type="subunit">
    <text evidence="8">Homodimer.</text>
</comment>
<dbReference type="GO" id="GO:0006002">
    <property type="term" value="P:fructose 6-phosphate metabolic process"/>
    <property type="evidence" value="ECO:0007669"/>
    <property type="project" value="InterPro"/>
</dbReference>
<dbReference type="OrthoDB" id="9802503at2"/>
<comment type="pathway">
    <text evidence="8">Carbohydrate degradation; glycolysis; D-glyceraldehyde 3-phosphate and glycerone phosphate from D-glucose: step 3/4.</text>
</comment>
<keyword evidence="3 8" id="KW-0808">Transferase</keyword>
<comment type="catalytic activity">
    <reaction evidence="7 8">
        <text>beta-D-fructose 6-phosphate + diphosphate = beta-D-fructose 1,6-bisphosphate + phosphate + H(+)</text>
        <dbReference type="Rhea" id="RHEA:13613"/>
        <dbReference type="ChEBI" id="CHEBI:15378"/>
        <dbReference type="ChEBI" id="CHEBI:32966"/>
        <dbReference type="ChEBI" id="CHEBI:33019"/>
        <dbReference type="ChEBI" id="CHEBI:43474"/>
        <dbReference type="ChEBI" id="CHEBI:57634"/>
        <dbReference type="EC" id="2.7.1.90"/>
    </reaction>
</comment>
<dbReference type="GO" id="GO:0003872">
    <property type="term" value="F:6-phosphofructokinase activity"/>
    <property type="evidence" value="ECO:0007669"/>
    <property type="project" value="UniProtKB-UniRule"/>
</dbReference>
<dbReference type="Proteomes" id="UP000005019">
    <property type="component" value="Unassembled WGS sequence"/>
</dbReference>
<name>F5RB19_METUF</name>
<dbReference type="Pfam" id="PF00365">
    <property type="entry name" value="PFK"/>
    <property type="match status" value="1"/>
</dbReference>
<dbReference type="GO" id="GO:0005737">
    <property type="term" value="C:cytoplasm"/>
    <property type="evidence" value="ECO:0007669"/>
    <property type="project" value="UniProtKB-SubCell"/>
</dbReference>
<dbReference type="PANTHER" id="PTHR45770">
    <property type="entry name" value="ATP-DEPENDENT 6-PHOSPHOFRUCTOKINASE 1"/>
    <property type="match status" value="1"/>
</dbReference>
<comment type="function">
    <text evidence="2 8">Catalyzes the phosphorylation of D-fructose 6-phosphate, the first committing step of glycolysis. Uses inorganic phosphate (PPi) as phosphoryl donor instead of ATP like common ATP-dependent phosphofructokinases (ATP-PFKs), which renders the reaction reversible, and can thus function both in glycolysis and gluconeogenesis. Consistently, PPi-PFK can replace the enzymes of both the forward (ATP-PFK) and reverse (fructose-bisphosphatase (FBPase)) reactions.</text>
</comment>
<evidence type="ECO:0000256" key="2">
    <source>
        <dbReference type="ARBA" id="ARBA00003138"/>
    </source>
</evidence>
<dbReference type="HAMAP" id="MF_01978">
    <property type="entry name" value="Phosphofructokinase_II_B2"/>
    <property type="match status" value="1"/>
</dbReference>
<feature type="binding site" evidence="8">
    <location>
        <begin position="141"/>
        <end position="143"/>
    </location>
    <ligand>
        <name>substrate</name>
    </ligand>
</feature>
<feature type="binding site" evidence="8">
    <location>
        <position position="113"/>
    </location>
    <ligand>
        <name>Mg(2+)</name>
        <dbReference type="ChEBI" id="CHEBI:18420"/>
        <note>catalytic</note>
    </ligand>
</feature>
<proteinExistence type="inferred from homology"/>
<dbReference type="PRINTS" id="PR00476">
    <property type="entry name" value="PHFRCTKINASE"/>
</dbReference>
<evidence type="ECO:0000313" key="10">
    <source>
        <dbReference type="EMBL" id="EGK72280.1"/>
    </source>
</evidence>
<dbReference type="Gene3D" id="3.40.50.450">
    <property type="match status" value="1"/>
</dbReference>
<comment type="activity regulation">
    <text evidence="8">Non-allosteric.</text>
</comment>
<evidence type="ECO:0000259" key="9">
    <source>
        <dbReference type="Pfam" id="PF00365"/>
    </source>
</evidence>
<dbReference type="Gene3D" id="3.40.50.460">
    <property type="entry name" value="Phosphofructokinase domain"/>
    <property type="match status" value="1"/>
</dbReference>
<dbReference type="InterPro" id="IPR011404">
    <property type="entry name" value="PPi-PFK"/>
</dbReference>
<comment type="cofactor">
    <cofactor evidence="1 8">
        <name>Mg(2+)</name>
        <dbReference type="ChEBI" id="CHEBI:18420"/>
    </cofactor>
</comment>
<evidence type="ECO:0000256" key="8">
    <source>
        <dbReference type="HAMAP-Rule" id="MF_01978"/>
    </source>
</evidence>
<dbReference type="EMBL" id="AFHG01000041">
    <property type="protein sequence ID" value="EGK72280.1"/>
    <property type="molecule type" value="Genomic_DNA"/>
</dbReference>
<feature type="binding site" evidence="8">
    <location>
        <begin position="296"/>
        <end position="299"/>
    </location>
    <ligand>
        <name>substrate</name>
    </ligand>
</feature>
<dbReference type="GO" id="GO:0047334">
    <property type="term" value="F:diphosphate-fructose-6-phosphate 1-phosphotransferase activity"/>
    <property type="evidence" value="ECO:0007669"/>
    <property type="project" value="UniProtKB-EC"/>
</dbReference>
<feature type="site" description="Important for catalytic activity and substrate specificity; stabilizes the transition state when the phosphoryl donor is PPi; prevents ATP from binding by mimicking the alpha-phosphate group of ATP" evidence="8">
    <location>
        <position position="114"/>
    </location>
</feature>
<dbReference type="SUPFAM" id="SSF53784">
    <property type="entry name" value="Phosphofructokinase"/>
    <property type="match status" value="1"/>
</dbReference>
<evidence type="ECO:0000313" key="11">
    <source>
        <dbReference type="Proteomes" id="UP000005019"/>
    </source>
</evidence>
<dbReference type="GO" id="GO:0046872">
    <property type="term" value="F:metal ion binding"/>
    <property type="evidence" value="ECO:0007669"/>
    <property type="project" value="UniProtKB-KW"/>
</dbReference>
<dbReference type="eggNOG" id="COG0205">
    <property type="taxonomic scope" value="Bacteria"/>
</dbReference>
<feature type="domain" description="Phosphofructokinase" evidence="9">
    <location>
        <begin position="7"/>
        <end position="323"/>
    </location>
</feature>
<keyword evidence="4 8" id="KW-0479">Metal-binding</keyword>
<dbReference type="STRING" id="1000565.METUNv1_01396"/>
<comment type="subcellular location">
    <subcellularLocation>
        <location evidence="8">Cytoplasm</location>
    </subcellularLocation>
</comment>
<dbReference type="EC" id="2.7.1.90" evidence="8"/>
<feature type="active site" description="Proton acceptor" evidence="8">
    <location>
        <position position="143"/>
    </location>
</feature>
<evidence type="ECO:0000256" key="7">
    <source>
        <dbReference type="ARBA" id="ARBA00048072"/>
    </source>
</evidence>
<feature type="binding site" evidence="8">
    <location>
        <position position="246"/>
    </location>
    <ligand>
        <name>substrate</name>
    </ligand>
</feature>
<dbReference type="InterPro" id="IPR035966">
    <property type="entry name" value="PKF_sf"/>
</dbReference>
<evidence type="ECO:0000256" key="6">
    <source>
        <dbReference type="ARBA" id="ARBA00022842"/>
    </source>
</evidence>
<evidence type="ECO:0000256" key="4">
    <source>
        <dbReference type="ARBA" id="ARBA00022723"/>
    </source>
</evidence>
<evidence type="ECO:0000256" key="3">
    <source>
        <dbReference type="ARBA" id="ARBA00022679"/>
    </source>
</evidence>
<keyword evidence="11" id="KW-1185">Reference proteome</keyword>
<accession>F5RB19</accession>
<evidence type="ECO:0000256" key="1">
    <source>
        <dbReference type="ARBA" id="ARBA00001946"/>
    </source>
</evidence>
<evidence type="ECO:0000256" key="5">
    <source>
        <dbReference type="ARBA" id="ARBA00022777"/>
    </source>
</evidence>
<feature type="binding site" evidence="8">
    <location>
        <begin position="189"/>
        <end position="191"/>
    </location>
    <ligand>
        <name>substrate</name>
    </ligand>
</feature>
<dbReference type="UniPathway" id="UPA00109">
    <property type="reaction ID" value="UER00182"/>
</dbReference>
<dbReference type="InterPro" id="IPR000023">
    <property type="entry name" value="Phosphofructokinase_dom"/>
</dbReference>
<dbReference type="InterPro" id="IPR022953">
    <property type="entry name" value="ATP_PFK"/>
</dbReference>
<reference evidence="10 11" key="1">
    <citation type="journal article" date="2011" name="J. Bacteriol.">
        <title>Genome sequence of Methyloversatilis universalis FAM5T, a methylotrophic representative of the order Rhodocyclales.</title>
        <authorList>
            <person name="Kittichotirat W."/>
            <person name="Good N.M."/>
            <person name="Hall R."/>
            <person name="Bringel F."/>
            <person name="Lajus A."/>
            <person name="Medigue C."/>
            <person name="Smalley N.E."/>
            <person name="Beck D."/>
            <person name="Bumgarner R."/>
            <person name="Vuilleumier S."/>
            <person name="Kalyuzhnaya M.G."/>
        </authorList>
    </citation>
    <scope>NUCLEOTIDE SEQUENCE [LARGE SCALE GENOMIC DNA]</scope>
    <source>
        <strain evidence="11">ATCC BAA-1314 / JCM 13912 / FAM5</strain>
    </source>
</reference>
<comment type="similarity">
    <text evidence="8">Belongs to the phosphofructokinase type A (PFKA) family. PPi-dependent PFK group II subfamily. Clade 'B2' sub-subfamily.</text>
</comment>
<dbReference type="PIRSF" id="PIRSF036483">
    <property type="entry name" value="PFK_XF0274"/>
    <property type="match status" value="1"/>
</dbReference>
<organism evidence="10 11">
    <name type="scientific">Methyloversatilis universalis (strain ATCC BAA-1314 / DSM 25237 / JCM 13912 / CCUG 52030 / FAM5)</name>
    <dbReference type="NCBI Taxonomy" id="1000565"/>
    <lineage>
        <taxon>Bacteria</taxon>
        <taxon>Pseudomonadati</taxon>
        <taxon>Pseudomonadota</taxon>
        <taxon>Betaproteobacteria</taxon>
        <taxon>Nitrosomonadales</taxon>
        <taxon>Sterolibacteriaceae</taxon>
        <taxon>Methyloversatilis</taxon>
    </lineage>
</organism>
<gene>
    <name evidence="8" type="primary">pfp</name>
    <name evidence="10" type="ORF">METUNv1_01396</name>
</gene>
<keyword evidence="6 8" id="KW-0460">Magnesium</keyword>